<keyword evidence="6" id="KW-0802">TPR repeat</keyword>
<dbReference type="GO" id="GO:0016987">
    <property type="term" value="F:sigma factor activity"/>
    <property type="evidence" value="ECO:0007669"/>
    <property type="project" value="UniProtKB-KW"/>
</dbReference>
<dbReference type="GO" id="GO:0003677">
    <property type="term" value="F:DNA binding"/>
    <property type="evidence" value="ECO:0007669"/>
    <property type="project" value="UniProtKB-KW"/>
</dbReference>
<dbReference type="Gene3D" id="1.25.40.10">
    <property type="entry name" value="Tetratricopeptide repeat domain"/>
    <property type="match status" value="1"/>
</dbReference>
<dbReference type="InterPro" id="IPR013325">
    <property type="entry name" value="RNA_pol_sigma_r2"/>
</dbReference>
<dbReference type="InterPro" id="IPR039425">
    <property type="entry name" value="RNA_pol_sigma-70-like"/>
</dbReference>
<dbReference type="InterPro" id="IPR036388">
    <property type="entry name" value="WH-like_DNA-bd_sf"/>
</dbReference>
<evidence type="ECO:0000256" key="6">
    <source>
        <dbReference type="PROSITE-ProRule" id="PRU00339"/>
    </source>
</evidence>
<dbReference type="Gene3D" id="1.10.1740.10">
    <property type="match status" value="1"/>
</dbReference>
<dbReference type="InterPro" id="IPR019734">
    <property type="entry name" value="TPR_rpt"/>
</dbReference>
<dbReference type="Pfam" id="PF08281">
    <property type="entry name" value="Sigma70_r4_2"/>
    <property type="match status" value="1"/>
</dbReference>
<feature type="repeat" description="TPR" evidence="6">
    <location>
        <begin position="286"/>
        <end position="319"/>
    </location>
</feature>
<dbReference type="PANTHER" id="PTHR43133">
    <property type="entry name" value="RNA POLYMERASE ECF-TYPE SIGMA FACTO"/>
    <property type="match status" value="1"/>
</dbReference>
<name>A0A941GSN0_9CHRO</name>
<evidence type="ECO:0000259" key="9">
    <source>
        <dbReference type="Pfam" id="PF25064"/>
    </source>
</evidence>
<evidence type="ECO:0000313" key="10">
    <source>
        <dbReference type="EMBL" id="MBR8828466.1"/>
    </source>
</evidence>
<dbReference type="Pfam" id="PF04542">
    <property type="entry name" value="Sigma70_r2"/>
    <property type="match status" value="1"/>
</dbReference>
<evidence type="ECO:0000313" key="11">
    <source>
        <dbReference type="Proteomes" id="UP000767446"/>
    </source>
</evidence>
<dbReference type="SUPFAM" id="SSF48452">
    <property type="entry name" value="TPR-like"/>
    <property type="match status" value="1"/>
</dbReference>
<dbReference type="Pfam" id="PF25064">
    <property type="entry name" value="ARM_TT21_5th"/>
    <property type="match status" value="1"/>
</dbReference>
<dbReference type="Pfam" id="PF13432">
    <property type="entry name" value="TPR_16"/>
    <property type="match status" value="1"/>
</dbReference>
<dbReference type="EMBL" id="JADQBC010000071">
    <property type="protein sequence ID" value="MBR8828466.1"/>
    <property type="molecule type" value="Genomic_DNA"/>
</dbReference>
<dbReference type="SUPFAM" id="SSF88946">
    <property type="entry name" value="Sigma2 domain of RNA polymerase sigma factors"/>
    <property type="match status" value="1"/>
</dbReference>
<evidence type="ECO:0000259" key="7">
    <source>
        <dbReference type="Pfam" id="PF04542"/>
    </source>
</evidence>
<keyword evidence="5" id="KW-0804">Transcription</keyword>
<dbReference type="InterPro" id="IPR013324">
    <property type="entry name" value="RNA_pol_sigma_r3/r4-like"/>
</dbReference>
<evidence type="ECO:0000259" key="8">
    <source>
        <dbReference type="Pfam" id="PF08281"/>
    </source>
</evidence>
<dbReference type="InterPro" id="IPR014284">
    <property type="entry name" value="RNA_pol_sigma-70_dom"/>
</dbReference>
<feature type="repeat" description="TPR" evidence="6">
    <location>
        <begin position="388"/>
        <end position="421"/>
    </location>
</feature>
<dbReference type="InterPro" id="IPR013249">
    <property type="entry name" value="RNA_pol_sigma70_r4_t2"/>
</dbReference>
<dbReference type="AlphaFoldDB" id="A0A941GSN0"/>
<dbReference type="PANTHER" id="PTHR43133:SF8">
    <property type="entry name" value="RNA POLYMERASE SIGMA FACTOR HI_1459-RELATED"/>
    <property type="match status" value="1"/>
</dbReference>
<sequence length="541" mass="62697">MKKIKTLCGTTALSLLKLVSQGDRLAFWELWLLYDDYLSRCCLKWMGGNQTDAEEALSLVKLKAWEKLPKYAEKITNLKPWLTRMTYNLCLDLHRQRKRNIMAIESIETVGGEESFAYCHHSPESAILHSELRMLIYIITKNLSSRLRSPFILHFYQGIPYPDIAQKLGISQDNVYKRIQEARKILQPQLKKYLSGIDNSFSLLSLKEEDIINNFYQDVKCLSSTNFEQINYEVTAISLEKICWVKGADSLGLEFNVQLISKKKPIRQEQKIKTLLKYVKQYPSGWKKRLELADLLYERGNWEQAIKEYRQVIQQQPQLINVCVKLSKILELMKRQAEAIQIYEKALKSCNNLASEHHIKGLIAVCKNQKDIAIKAFDLATSLEPENSAHWLALGQVQIQMKNEMAALKAFEEILLLHPDDLIALINSYDALLILGNFQEAEIILSKLAKLYPDEYLVLKRQLINRLQLKLVFEEEGKHTKKMVTAIVKLAPYSADAHQLKAQYYHLRKDKIKAVAVLAEFTKQYPNNPQGWEYLEQCLQE</sequence>
<evidence type="ECO:0000256" key="2">
    <source>
        <dbReference type="ARBA" id="ARBA00023015"/>
    </source>
</evidence>
<feature type="domain" description="RNA polymerase sigma-70 region 2" evidence="7">
    <location>
        <begin position="44"/>
        <end position="99"/>
    </location>
</feature>
<feature type="domain" description="RNA polymerase sigma factor 70 region 4 type 2" evidence="8">
    <location>
        <begin position="143"/>
        <end position="185"/>
    </location>
</feature>
<dbReference type="PROSITE" id="PS50005">
    <property type="entry name" value="TPR"/>
    <property type="match status" value="2"/>
</dbReference>
<evidence type="ECO:0000256" key="5">
    <source>
        <dbReference type="ARBA" id="ARBA00023163"/>
    </source>
</evidence>
<evidence type="ECO:0000256" key="4">
    <source>
        <dbReference type="ARBA" id="ARBA00023125"/>
    </source>
</evidence>
<evidence type="ECO:0000256" key="3">
    <source>
        <dbReference type="ARBA" id="ARBA00023082"/>
    </source>
</evidence>
<dbReference type="InterPro" id="IPR056835">
    <property type="entry name" value="ARM_TT21_5th"/>
</dbReference>
<dbReference type="SMART" id="SM00028">
    <property type="entry name" value="TPR"/>
    <property type="match status" value="6"/>
</dbReference>
<gene>
    <name evidence="10" type="ORF">DSM107014_11305</name>
</gene>
<comment type="caution">
    <text evidence="10">The sequence shown here is derived from an EMBL/GenBank/DDBJ whole genome shotgun (WGS) entry which is preliminary data.</text>
</comment>
<accession>A0A941GSN0</accession>
<keyword evidence="4" id="KW-0238">DNA-binding</keyword>
<comment type="similarity">
    <text evidence="1">Belongs to the sigma-70 factor family. ECF subfamily.</text>
</comment>
<dbReference type="NCBIfam" id="TIGR02937">
    <property type="entry name" value="sigma70-ECF"/>
    <property type="match status" value="1"/>
</dbReference>
<dbReference type="Gene3D" id="1.10.10.10">
    <property type="entry name" value="Winged helix-like DNA-binding domain superfamily/Winged helix DNA-binding domain"/>
    <property type="match status" value="1"/>
</dbReference>
<dbReference type="InterPro" id="IPR007627">
    <property type="entry name" value="RNA_pol_sigma70_r2"/>
</dbReference>
<dbReference type="SUPFAM" id="SSF88659">
    <property type="entry name" value="Sigma3 and sigma4 domains of RNA polymerase sigma factors"/>
    <property type="match status" value="1"/>
</dbReference>
<organism evidence="10 11">
    <name type="scientific">Gomphosphaeria aponina SAG 52.96 = DSM 107014</name>
    <dbReference type="NCBI Taxonomy" id="1521640"/>
    <lineage>
        <taxon>Bacteria</taxon>
        <taxon>Bacillati</taxon>
        <taxon>Cyanobacteriota</taxon>
        <taxon>Cyanophyceae</taxon>
        <taxon>Oscillatoriophycideae</taxon>
        <taxon>Chroococcales</taxon>
        <taxon>Gomphosphaeriaceae</taxon>
        <taxon>Gomphosphaeria</taxon>
    </lineage>
</organism>
<evidence type="ECO:0000256" key="1">
    <source>
        <dbReference type="ARBA" id="ARBA00010641"/>
    </source>
</evidence>
<keyword evidence="2" id="KW-0805">Transcription regulation</keyword>
<dbReference type="Proteomes" id="UP000767446">
    <property type="component" value="Unassembled WGS sequence"/>
</dbReference>
<keyword evidence="3" id="KW-0731">Sigma factor</keyword>
<reference evidence="10" key="1">
    <citation type="submission" date="2021-02" db="EMBL/GenBank/DDBJ databases">
        <title>Metagenome analyses of Stigonema ocellatum DSM 106950, Chlorogloea purpurea SAG 13.99 and Gomphosphaeria aponina DSM 107014.</title>
        <authorList>
            <person name="Marter P."/>
            <person name="Huang S."/>
        </authorList>
    </citation>
    <scope>NUCLEOTIDE SEQUENCE</scope>
    <source>
        <strain evidence="10">JP213</strain>
    </source>
</reference>
<dbReference type="InterPro" id="IPR011990">
    <property type="entry name" value="TPR-like_helical_dom_sf"/>
</dbReference>
<protein>
    <submittedName>
        <fullName evidence="10">Sigma-70 family RNA polymerase sigma factor</fullName>
    </submittedName>
</protein>
<dbReference type="GO" id="GO:0006352">
    <property type="term" value="P:DNA-templated transcription initiation"/>
    <property type="evidence" value="ECO:0007669"/>
    <property type="project" value="InterPro"/>
</dbReference>
<feature type="domain" description="Tetratricopeptide repeat protein 21A/21B fifth ARM repeats" evidence="9">
    <location>
        <begin position="292"/>
        <end position="380"/>
    </location>
</feature>
<proteinExistence type="inferred from homology"/>